<sequence>MNPSERNAARRPLDDAVFSVYDAPNAGPNSGPPAMADTHLNPIVQPAFVHGMPATCTPIYSVPAVPQPMQYMTALDPVFVDHLSRHTNRTVSLQTTAGMLTGILSGVAVDHVQLTVAEGRAVHVRIAQIVYFEGLPIAYV</sequence>
<dbReference type="EMBL" id="JANIPJ010000003">
    <property type="protein sequence ID" value="MCR2803462.1"/>
    <property type="molecule type" value="Genomic_DNA"/>
</dbReference>
<accession>A0A9X2MNS2</accession>
<comment type="caution">
    <text evidence="1">The sequence shown here is derived from an EMBL/GenBank/DDBJ whole genome shotgun (WGS) entry which is preliminary data.</text>
</comment>
<organism evidence="1 2">
    <name type="scientific">Paenibacillus soyae</name>
    <dbReference type="NCBI Taxonomy" id="2969249"/>
    <lineage>
        <taxon>Bacteria</taxon>
        <taxon>Bacillati</taxon>
        <taxon>Bacillota</taxon>
        <taxon>Bacilli</taxon>
        <taxon>Bacillales</taxon>
        <taxon>Paenibacillaceae</taxon>
        <taxon>Paenibacillus</taxon>
    </lineage>
</organism>
<reference evidence="1" key="1">
    <citation type="submission" date="2022-08" db="EMBL/GenBank/DDBJ databases">
        <title>The genomic sequence of strain Paenibacillus sp. SCIV0701.</title>
        <authorList>
            <person name="Zhao H."/>
        </authorList>
    </citation>
    <scope>NUCLEOTIDE SEQUENCE</scope>
    <source>
        <strain evidence="1">SCIV0701</strain>
    </source>
</reference>
<keyword evidence="2" id="KW-1185">Reference proteome</keyword>
<protein>
    <submittedName>
        <fullName evidence="1">YuzF family protein</fullName>
    </submittedName>
</protein>
<dbReference type="RefSeq" id="WP_257443761.1">
    <property type="nucleotide sequence ID" value="NZ_JANIPJ010000003.1"/>
</dbReference>
<evidence type="ECO:0000313" key="1">
    <source>
        <dbReference type="EMBL" id="MCR2803462.1"/>
    </source>
</evidence>
<dbReference type="AlphaFoldDB" id="A0A9X2MNS2"/>
<evidence type="ECO:0000313" key="2">
    <source>
        <dbReference type="Proteomes" id="UP001141950"/>
    </source>
</evidence>
<gene>
    <name evidence="1" type="ORF">NQZ67_06140</name>
</gene>
<dbReference type="Pfam" id="PF10842">
    <property type="entry name" value="DUF2642"/>
    <property type="match status" value="1"/>
</dbReference>
<dbReference type="InterPro" id="IPR020139">
    <property type="entry name" value="DUF2642"/>
</dbReference>
<dbReference type="Proteomes" id="UP001141950">
    <property type="component" value="Unassembled WGS sequence"/>
</dbReference>
<proteinExistence type="predicted"/>
<name>A0A9X2MNS2_9BACL</name>